<dbReference type="RefSeq" id="XP_031868041.1">
    <property type="nucleotide sequence ID" value="XM_032015772.1"/>
</dbReference>
<comment type="cofactor">
    <cofactor evidence="1">
        <name>Cu(2+)</name>
        <dbReference type="ChEBI" id="CHEBI:29036"/>
    </cofactor>
</comment>
<dbReference type="InterPro" id="IPR005103">
    <property type="entry name" value="AA9_LPMO"/>
</dbReference>
<dbReference type="STRING" id="2656787.A0A370TIP2"/>
<comment type="domain">
    <text evidence="16">Has a modular structure: an endo-beta-1,4-glucanase catalytic module at the N-terminus, a linker rich in serines and threonines, and a C-terminal carbohydrate-binding module (CBM).</text>
</comment>
<evidence type="ECO:0000256" key="17">
    <source>
        <dbReference type="SAM" id="SignalP"/>
    </source>
</evidence>
<dbReference type="OrthoDB" id="3238762at2759"/>
<dbReference type="GO" id="GO:0004497">
    <property type="term" value="F:monooxygenase activity"/>
    <property type="evidence" value="ECO:0007669"/>
    <property type="project" value="UniProtKB-KW"/>
</dbReference>
<evidence type="ECO:0000256" key="6">
    <source>
        <dbReference type="ARBA" id="ARBA00023001"/>
    </source>
</evidence>
<keyword evidence="5 17" id="KW-0732">Signal</keyword>
<dbReference type="GO" id="GO:0008810">
    <property type="term" value="F:cellulase activity"/>
    <property type="evidence" value="ECO:0007669"/>
    <property type="project" value="UniProtKB-UniRule"/>
</dbReference>
<keyword evidence="4" id="KW-0479">Metal-binding</keyword>
<evidence type="ECO:0000256" key="1">
    <source>
        <dbReference type="ARBA" id="ARBA00001973"/>
    </source>
</evidence>
<evidence type="ECO:0000256" key="2">
    <source>
        <dbReference type="ARBA" id="ARBA00004613"/>
    </source>
</evidence>
<evidence type="ECO:0000256" key="14">
    <source>
        <dbReference type="ARBA" id="ARBA00044502"/>
    </source>
</evidence>
<evidence type="ECO:0000256" key="13">
    <source>
        <dbReference type="ARBA" id="ARBA00023326"/>
    </source>
</evidence>
<keyword evidence="6 16" id="KW-0136">Cellulose degradation</keyword>
<evidence type="ECO:0000256" key="5">
    <source>
        <dbReference type="ARBA" id="ARBA00022729"/>
    </source>
</evidence>
<dbReference type="CDD" id="cd21175">
    <property type="entry name" value="LPMO_AA9"/>
    <property type="match status" value="1"/>
</dbReference>
<accession>A0A370TIP2</accession>
<keyword evidence="3 16" id="KW-0964">Secreted</keyword>
<dbReference type="PANTHER" id="PTHR33353">
    <property type="entry name" value="PUTATIVE (AFU_ORTHOLOGUE AFUA_1G12560)-RELATED"/>
    <property type="match status" value="1"/>
</dbReference>
<keyword evidence="10 16" id="KW-1015">Disulfide bond</keyword>
<dbReference type="GO" id="GO:0005576">
    <property type="term" value="C:extracellular region"/>
    <property type="evidence" value="ECO:0007669"/>
    <property type="project" value="UniProtKB-SubCell"/>
</dbReference>
<evidence type="ECO:0000256" key="16">
    <source>
        <dbReference type="RuleBase" id="RU368122"/>
    </source>
</evidence>
<dbReference type="EMBL" id="NPIC01000006">
    <property type="protein sequence ID" value="RDL35218.1"/>
    <property type="molecule type" value="Genomic_DNA"/>
</dbReference>
<dbReference type="GO" id="GO:0030248">
    <property type="term" value="F:cellulose binding"/>
    <property type="evidence" value="ECO:0007669"/>
    <property type="project" value="UniProtKB-UniRule"/>
</dbReference>
<keyword evidence="13 16" id="KW-0624">Polysaccharide degradation</keyword>
<comment type="similarity">
    <text evidence="14">Belongs to the polysaccharide monooxygenase AA9 family.</text>
</comment>
<keyword evidence="9" id="KW-0503">Monooxygenase</keyword>
<name>A0A370TIP2_9HELO</name>
<evidence type="ECO:0000313" key="19">
    <source>
        <dbReference type="EMBL" id="RDL35218.1"/>
    </source>
</evidence>
<evidence type="ECO:0000256" key="4">
    <source>
        <dbReference type="ARBA" id="ARBA00022723"/>
    </source>
</evidence>
<feature type="signal peptide" evidence="17">
    <location>
        <begin position="1"/>
        <end position="19"/>
    </location>
</feature>
<proteinExistence type="inferred from homology"/>
<dbReference type="EC" id="1.14.99.56" evidence="16"/>
<evidence type="ECO:0000256" key="9">
    <source>
        <dbReference type="ARBA" id="ARBA00023033"/>
    </source>
</evidence>
<dbReference type="GO" id="GO:0046872">
    <property type="term" value="F:metal ion binding"/>
    <property type="evidence" value="ECO:0007669"/>
    <property type="project" value="UniProtKB-KW"/>
</dbReference>
<evidence type="ECO:0000256" key="11">
    <source>
        <dbReference type="ARBA" id="ARBA00023180"/>
    </source>
</evidence>
<keyword evidence="20" id="KW-1185">Reference proteome</keyword>
<dbReference type="Proteomes" id="UP000254866">
    <property type="component" value="Unassembled WGS sequence"/>
</dbReference>
<dbReference type="GO" id="GO:0030245">
    <property type="term" value="P:cellulose catabolic process"/>
    <property type="evidence" value="ECO:0007669"/>
    <property type="project" value="UniProtKB-UniRule"/>
</dbReference>
<feature type="chain" id="PRO_5016770505" description="AA9 family lytic polysaccharide monooxygenase" evidence="17">
    <location>
        <begin position="20"/>
        <end position="242"/>
    </location>
</feature>
<evidence type="ECO:0000256" key="12">
    <source>
        <dbReference type="ARBA" id="ARBA00023277"/>
    </source>
</evidence>
<comment type="catalytic activity">
    <reaction evidence="15 16">
        <text>[(1-&gt;4)-beta-D-glucosyl]n+m + reduced acceptor + O2 = 4-dehydro-beta-D-glucosyl-[(1-&gt;4)-beta-D-glucosyl]n-1 + [(1-&gt;4)-beta-D-glucosyl]m + acceptor + H2O.</text>
        <dbReference type="EC" id="1.14.99.56"/>
    </reaction>
</comment>
<keyword evidence="7" id="KW-0560">Oxidoreductase</keyword>
<evidence type="ECO:0000256" key="3">
    <source>
        <dbReference type="ARBA" id="ARBA00022525"/>
    </source>
</evidence>
<dbReference type="Gene3D" id="2.70.50.70">
    <property type="match status" value="1"/>
</dbReference>
<evidence type="ECO:0000256" key="7">
    <source>
        <dbReference type="ARBA" id="ARBA00023002"/>
    </source>
</evidence>
<evidence type="ECO:0000256" key="10">
    <source>
        <dbReference type="ARBA" id="ARBA00023157"/>
    </source>
</evidence>
<dbReference type="GeneID" id="43599998"/>
<keyword evidence="8" id="KW-0186">Copper</keyword>
<protein>
    <recommendedName>
        <fullName evidence="16">AA9 family lytic polysaccharide monooxygenase</fullName>
        <ecNumber evidence="16">1.14.99.56</ecNumber>
    </recommendedName>
    <alternativeName>
        <fullName evidence="16">Endo-beta-1,4-glucanase</fullName>
    </alternativeName>
    <alternativeName>
        <fullName evidence="16">Glycosyl hydrolase 61 family protein</fullName>
    </alternativeName>
</protein>
<sequence length="242" mass="25371">MKSFVTAVGLLVCATSVVGHSIFQDLWVDGWMLILRRKDQVSTCARMPLSNSPVTSVSSNDIRCNAGTKPVTGVCSVPAGGEITVEMHAQPGDRNCKNEAIGGNHFGPVMIYMSKVSSSASDPGSGKWFKIAEEGYDTATKKWGTDSLNSNCGKKSVKVPASLAPGDYLVRAEAIALHSAGSAGGAQFYMTCFQINLTGSGTANPPGVSFPGAYSANDPGILINIYQTITKYIIPGPAVWTG</sequence>
<organism evidence="19 20">
    <name type="scientific">Venustampulla echinocandica</name>
    <dbReference type="NCBI Taxonomy" id="2656787"/>
    <lineage>
        <taxon>Eukaryota</taxon>
        <taxon>Fungi</taxon>
        <taxon>Dikarya</taxon>
        <taxon>Ascomycota</taxon>
        <taxon>Pezizomycotina</taxon>
        <taxon>Leotiomycetes</taxon>
        <taxon>Helotiales</taxon>
        <taxon>Pleuroascaceae</taxon>
        <taxon>Venustampulla</taxon>
    </lineage>
</organism>
<comment type="subcellular location">
    <subcellularLocation>
        <location evidence="2 16">Secreted</location>
    </subcellularLocation>
</comment>
<dbReference type="Pfam" id="PF03443">
    <property type="entry name" value="AA9"/>
    <property type="match status" value="1"/>
</dbReference>
<dbReference type="InterPro" id="IPR049892">
    <property type="entry name" value="AA9"/>
</dbReference>
<comment type="function">
    <text evidence="16">Lytic polysaccharide monooxygenase (LMPO) that depolymerizes crystalline and amorphous polysaccharides via the oxidation of scissile alpha- or beta-(1-4)-glycosidic bonds, yielding C1 and/or C4 oxidation products. Catalysis by LPMOs requires the reduction of the active-site copper from Cu(II) to Cu(I) by a reducing agent and H(2)O(2) or O(2) as a cosubstrate.</text>
</comment>
<reference evidence="19 20" key="1">
    <citation type="journal article" date="2018" name="IMA Fungus">
        <title>IMA Genome-F 9: Draft genome sequence of Annulohypoxylon stygium, Aspergillus mulundensis, Berkeleyomyces basicola (syn. Thielaviopsis basicola), Ceratocystis smalleyi, two Cercospora beticola strains, Coleophoma cylindrospora, Fusarium fracticaudum, Phialophora cf. hyalina, and Morchella septimelata.</title>
        <authorList>
            <person name="Wingfield B.D."/>
            <person name="Bills G.F."/>
            <person name="Dong Y."/>
            <person name="Huang W."/>
            <person name="Nel W.J."/>
            <person name="Swalarsk-Parry B.S."/>
            <person name="Vaghefi N."/>
            <person name="Wilken P.M."/>
            <person name="An Z."/>
            <person name="de Beer Z.W."/>
            <person name="De Vos L."/>
            <person name="Chen L."/>
            <person name="Duong T.A."/>
            <person name="Gao Y."/>
            <person name="Hammerbacher A."/>
            <person name="Kikkert J.R."/>
            <person name="Li Y."/>
            <person name="Li H."/>
            <person name="Li K."/>
            <person name="Li Q."/>
            <person name="Liu X."/>
            <person name="Ma X."/>
            <person name="Naidoo K."/>
            <person name="Pethybridge S.J."/>
            <person name="Sun J."/>
            <person name="Steenkamp E.T."/>
            <person name="van der Nest M.A."/>
            <person name="van Wyk S."/>
            <person name="Wingfield M.J."/>
            <person name="Xiong C."/>
            <person name="Yue Q."/>
            <person name="Zhang X."/>
        </authorList>
    </citation>
    <scope>NUCLEOTIDE SEQUENCE [LARGE SCALE GENOMIC DNA]</scope>
    <source>
        <strain evidence="19 20">BP 5553</strain>
    </source>
</reference>
<feature type="domain" description="Auxiliary Activity family 9 catalytic" evidence="18">
    <location>
        <begin position="20"/>
        <end position="230"/>
    </location>
</feature>
<evidence type="ECO:0000256" key="8">
    <source>
        <dbReference type="ARBA" id="ARBA00023008"/>
    </source>
</evidence>
<evidence type="ECO:0000259" key="18">
    <source>
        <dbReference type="Pfam" id="PF03443"/>
    </source>
</evidence>
<dbReference type="AlphaFoldDB" id="A0A370TIP2"/>
<gene>
    <name evidence="19" type="ORF">BP5553_07149</name>
</gene>
<keyword evidence="11" id="KW-0325">Glycoprotein</keyword>
<comment type="caution">
    <text evidence="19">The sequence shown here is derived from an EMBL/GenBank/DDBJ whole genome shotgun (WGS) entry which is preliminary data.</text>
</comment>
<dbReference type="PANTHER" id="PTHR33353:SF9">
    <property type="entry name" value="ENDOGLUCANASE II"/>
    <property type="match status" value="1"/>
</dbReference>
<evidence type="ECO:0000256" key="15">
    <source>
        <dbReference type="ARBA" id="ARBA00045077"/>
    </source>
</evidence>
<evidence type="ECO:0000313" key="20">
    <source>
        <dbReference type="Proteomes" id="UP000254866"/>
    </source>
</evidence>
<keyword evidence="12 16" id="KW-0119">Carbohydrate metabolism</keyword>